<evidence type="ECO:0000256" key="6">
    <source>
        <dbReference type="HAMAP-Rule" id="MF_00500"/>
    </source>
</evidence>
<comment type="caution">
    <text evidence="8">The sequence shown here is derived from an EMBL/GenBank/DDBJ whole genome shotgun (WGS) entry which is preliminary data.</text>
</comment>
<dbReference type="InterPro" id="IPR002583">
    <property type="entry name" value="Ribosomal_bS20"/>
</dbReference>
<keyword evidence="2 6" id="KW-0694">RNA-binding</keyword>
<dbReference type="GO" id="GO:0019843">
    <property type="term" value="F:rRNA binding"/>
    <property type="evidence" value="ECO:0007669"/>
    <property type="project" value="UniProtKB-UniRule"/>
</dbReference>
<dbReference type="GO" id="GO:0006412">
    <property type="term" value="P:translation"/>
    <property type="evidence" value="ECO:0007669"/>
    <property type="project" value="UniProtKB-UniRule"/>
</dbReference>
<keyword evidence="3 6" id="KW-0689">Ribosomal protein</keyword>
<evidence type="ECO:0000256" key="5">
    <source>
        <dbReference type="ARBA" id="ARBA00035136"/>
    </source>
</evidence>
<reference evidence="8 9" key="1">
    <citation type="journal article" date="2016" name="Nat. Commun.">
        <title>Thousands of microbial genomes shed light on interconnected biogeochemical processes in an aquifer system.</title>
        <authorList>
            <person name="Anantharaman K."/>
            <person name="Brown C.T."/>
            <person name="Hug L.A."/>
            <person name="Sharon I."/>
            <person name="Castelle C.J."/>
            <person name="Probst A.J."/>
            <person name="Thomas B.C."/>
            <person name="Singh A."/>
            <person name="Wilkins M.J."/>
            <person name="Karaoz U."/>
            <person name="Brodie E.L."/>
            <person name="Williams K.H."/>
            <person name="Hubbard S.S."/>
            <person name="Banfield J.F."/>
        </authorList>
    </citation>
    <scope>NUCLEOTIDE SEQUENCE [LARGE SCALE GENOMIC DNA]</scope>
</reference>
<evidence type="ECO:0000313" key="8">
    <source>
        <dbReference type="EMBL" id="OGY26069.1"/>
    </source>
</evidence>
<comment type="function">
    <text evidence="6">Binds directly to 16S ribosomal RNA.</text>
</comment>
<evidence type="ECO:0000256" key="4">
    <source>
        <dbReference type="ARBA" id="ARBA00023274"/>
    </source>
</evidence>
<dbReference type="Proteomes" id="UP000178162">
    <property type="component" value="Unassembled WGS sequence"/>
</dbReference>
<keyword evidence="4 6" id="KW-0687">Ribonucleoprotein</keyword>
<accession>A0A1G1WEE7</accession>
<evidence type="ECO:0000256" key="7">
    <source>
        <dbReference type="SAM" id="MobiDB-lite"/>
    </source>
</evidence>
<feature type="region of interest" description="Disordered" evidence="7">
    <location>
        <begin position="1"/>
        <end position="20"/>
    </location>
</feature>
<evidence type="ECO:0000256" key="3">
    <source>
        <dbReference type="ARBA" id="ARBA00022980"/>
    </source>
</evidence>
<dbReference type="Pfam" id="PF01649">
    <property type="entry name" value="Ribosomal_S20p"/>
    <property type="match status" value="1"/>
</dbReference>
<feature type="region of interest" description="Disordered" evidence="7">
    <location>
        <begin position="59"/>
        <end position="97"/>
    </location>
</feature>
<dbReference type="Gene3D" id="1.20.58.110">
    <property type="entry name" value="Ribosomal protein S20"/>
    <property type="match status" value="1"/>
</dbReference>
<feature type="compositionally biased region" description="Basic residues" evidence="7">
    <location>
        <begin position="59"/>
        <end position="71"/>
    </location>
</feature>
<evidence type="ECO:0000256" key="2">
    <source>
        <dbReference type="ARBA" id="ARBA00022884"/>
    </source>
</evidence>
<proteinExistence type="inferred from homology"/>
<dbReference type="SUPFAM" id="SSF46992">
    <property type="entry name" value="Ribosomal protein S20"/>
    <property type="match status" value="1"/>
</dbReference>
<evidence type="ECO:0000313" key="9">
    <source>
        <dbReference type="Proteomes" id="UP000178162"/>
    </source>
</evidence>
<dbReference type="GO" id="GO:0003735">
    <property type="term" value="F:structural constituent of ribosome"/>
    <property type="evidence" value="ECO:0007669"/>
    <property type="project" value="InterPro"/>
</dbReference>
<dbReference type="EMBL" id="MHCR01000002">
    <property type="protein sequence ID" value="OGY26069.1"/>
    <property type="molecule type" value="Genomic_DNA"/>
</dbReference>
<dbReference type="GO" id="GO:1990904">
    <property type="term" value="C:ribonucleoprotein complex"/>
    <property type="evidence" value="ECO:0007669"/>
    <property type="project" value="UniProtKB-KW"/>
</dbReference>
<name>A0A1G1WEE7_9BACT</name>
<keyword evidence="1 6" id="KW-0699">rRNA-binding</keyword>
<dbReference type="STRING" id="1802595.A2134_02925"/>
<sequence length="97" mass="11044">MPITRSAVKKLRVDKRKTEHNKRIKRTLKVALKEAISSSKPEALIKAYSTLDKAAKRGIIHKNTASRKKSNLAKQFKSDKPITKKPTAKRKKINKPK</sequence>
<feature type="compositionally biased region" description="Basic residues" evidence="7">
    <location>
        <begin position="7"/>
        <end position="20"/>
    </location>
</feature>
<dbReference type="GO" id="GO:0005840">
    <property type="term" value="C:ribosome"/>
    <property type="evidence" value="ECO:0007669"/>
    <property type="project" value="UniProtKB-KW"/>
</dbReference>
<comment type="similarity">
    <text evidence="6">Belongs to the bacterial ribosomal protein bS20 family.</text>
</comment>
<feature type="compositionally biased region" description="Basic residues" evidence="7">
    <location>
        <begin position="86"/>
        <end position="97"/>
    </location>
</feature>
<dbReference type="HAMAP" id="MF_00500">
    <property type="entry name" value="Ribosomal_bS20"/>
    <property type="match status" value="1"/>
</dbReference>
<protein>
    <recommendedName>
        <fullName evidence="5 6">Small ribosomal subunit protein bS20</fullName>
    </recommendedName>
</protein>
<gene>
    <name evidence="6" type="primary">rpsT</name>
    <name evidence="8" type="ORF">A2134_02925</name>
</gene>
<dbReference type="AlphaFoldDB" id="A0A1G1WEE7"/>
<organism evidence="8 9">
    <name type="scientific">Candidatus Woykebacteria bacterium RBG_16_39_9b</name>
    <dbReference type="NCBI Taxonomy" id="1802595"/>
    <lineage>
        <taxon>Bacteria</taxon>
        <taxon>Candidatus Woykeibacteriota</taxon>
    </lineage>
</organism>
<evidence type="ECO:0000256" key="1">
    <source>
        <dbReference type="ARBA" id="ARBA00022730"/>
    </source>
</evidence>
<dbReference type="InterPro" id="IPR036510">
    <property type="entry name" value="Ribosomal_bS20_sf"/>
</dbReference>
<dbReference type="NCBIfam" id="TIGR00029">
    <property type="entry name" value="S20"/>
    <property type="match status" value="1"/>
</dbReference>